<keyword evidence="1" id="KW-1133">Transmembrane helix</keyword>
<evidence type="ECO:0000256" key="1">
    <source>
        <dbReference type="SAM" id="Phobius"/>
    </source>
</evidence>
<dbReference type="EMBL" id="QELD01000017">
    <property type="protein sequence ID" value="MDN4188472.1"/>
    <property type="molecule type" value="Genomic_DNA"/>
</dbReference>
<proteinExistence type="predicted"/>
<dbReference type="AlphaFoldDB" id="A0AAW7LMI0"/>
<reference evidence="2" key="2">
    <citation type="journal article" date="2022" name="3 Biotech.">
        <title>Isomaltooligosaccharides utilization and genomic characterization of human infant anti-inflammatory Bifidobacterium longum and Bifidobacterium breve strains.</title>
        <authorList>
            <person name="Sharma S."/>
            <person name="Singh S."/>
            <person name="Chaudhary V."/>
            <person name="Mantri S."/>
            <person name="Chander A."/>
            <person name="Maurya R."/>
            <person name="Rajarammohan S."/>
            <person name="Singh R.P."/>
            <person name="Rishi P."/>
            <person name="Bishnoi M."/>
            <person name="Bhadada S.K."/>
            <person name="Kondepudi K.K."/>
        </authorList>
    </citation>
    <scope>NUCLEOTIDE SEQUENCE</scope>
    <source>
        <strain evidence="2">Bif11</strain>
    </source>
</reference>
<protein>
    <submittedName>
        <fullName evidence="2">Uncharacterized protein</fullName>
    </submittedName>
</protein>
<keyword evidence="1" id="KW-0472">Membrane</keyword>
<name>A0AAW7LMI0_BIFBR</name>
<sequence>MQFHRPAMLKLERWLESADSNTFRPSCWSQGYRRQYGFVPRAHDGKEVRARWTVIIPVVPPLATVIVVAVMMSCLVIPLSVKSGSCPYRSLAPLAEMDQGRPPRITLA</sequence>
<organism evidence="2 3">
    <name type="scientific">Bifidobacterium breve</name>
    <dbReference type="NCBI Taxonomy" id="1685"/>
    <lineage>
        <taxon>Bacteria</taxon>
        <taxon>Bacillati</taxon>
        <taxon>Actinomycetota</taxon>
        <taxon>Actinomycetes</taxon>
        <taxon>Bifidobacteriales</taxon>
        <taxon>Bifidobacteriaceae</taxon>
        <taxon>Bifidobacterium</taxon>
    </lineage>
</organism>
<comment type="caution">
    <text evidence="2">The sequence shown here is derived from an EMBL/GenBank/DDBJ whole genome shotgun (WGS) entry which is preliminary data.</text>
</comment>
<dbReference type="Proteomes" id="UP001169990">
    <property type="component" value="Unassembled WGS sequence"/>
</dbReference>
<keyword evidence="1" id="KW-0812">Transmembrane</keyword>
<evidence type="ECO:0000313" key="2">
    <source>
        <dbReference type="EMBL" id="MDN4188472.1"/>
    </source>
</evidence>
<accession>A0AAW7LMI0</accession>
<gene>
    <name evidence="2" type="ORF">DC496_09095</name>
</gene>
<feature type="transmembrane region" description="Helical" evidence="1">
    <location>
        <begin position="54"/>
        <end position="81"/>
    </location>
</feature>
<reference evidence="2" key="1">
    <citation type="submission" date="2018-05" db="EMBL/GenBank/DDBJ databases">
        <authorList>
            <person name="Kondepudi K.K."/>
            <person name="Singh S."/>
            <person name="Chaudhry V."/>
            <person name="Mantri S."/>
            <person name="Bhadada S."/>
            <person name="Bishnoi M."/>
            <person name="Kaur J."/>
            <person name="Sharma S."/>
            <person name="Bhatia R."/>
        </authorList>
    </citation>
    <scope>NUCLEOTIDE SEQUENCE</scope>
    <source>
        <strain evidence="2">Bif11</strain>
    </source>
</reference>
<evidence type="ECO:0000313" key="3">
    <source>
        <dbReference type="Proteomes" id="UP001169990"/>
    </source>
</evidence>